<proteinExistence type="predicted"/>
<sequence precursor="true">MEDALNENVLASASASSLASRRLHSEMFFIESQSPMREHLSINAYGASVSRTPGSPLSTQTGGIDDHNTLVSKLTRLDYLTWEDSL</sequence>
<reference evidence="1 2" key="1">
    <citation type="submission" date="2019-02" db="EMBL/GenBank/DDBJ databases">
        <title>Deep-cultivation of Planctomycetes and their phenomic and genomic characterization uncovers novel biology.</title>
        <authorList>
            <person name="Wiegand S."/>
            <person name="Jogler M."/>
            <person name="Boedeker C."/>
            <person name="Pinto D."/>
            <person name="Vollmers J."/>
            <person name="Rivas-Marin E."/>
            <person name="Kohn T."/>
            <person name="Peeters S.H."/>
            <person name="Heuer A."/>
            <person name="Rast P."/>
            <person name="Oberbeckmann S."/>
            <person name="Bunk B."/>
            <person name="Jeske O."/>
            <person name="Meyerdierks A."/>
            <person name="Storesund J.E."/>
            <person name="Kallscheuer N."/>
            <person name="Luecker S."/>
            <person name="Lage O.M."/>
            <person name="Pohl T."/>
            <person name="Merkel B.J."/>
            <person name="Hornburger P."/>
            <person name="Mueller R.-W."/>
            <person name="Bruemmer F."/>
            <person name="Labrenz M."/>
            <person name="Spormann A.M."/>
            <person name="Op Den Camp H."/>
            <person name="Overmann J."/>
            <person name="Amann R."/>
            <person name="Jetten M.S.M."/>
            <person name="Mascher T."/>
            <person name="Medema M.H."/>
            <person name="Devos D.P."/>
            <person name="Kaster A.-K."/>
            <person name="Ovreas L."/>
            <person name="Rohde M."/>
            <person name="Galperin M.Y."/>
            <person name="Jogler C."/>
        </authorList>
    </citation>
    <scope>NUCLEOTIDE SEQUENCE [LARGE SCALE GENOMIC DNA]</scope>
    <source>
        <strain evidence="1 2">CA85</strain>
    </source>
</reference>
<keyword evidence="2" id="KW-1185">Reference proteome</keyword>
<protein>
    <submittedName>
        <fullName evidence="1">Uncharacterized protein</fullName>
    </submittedName>
</protein>
<evidence type="ECO:0000313" key="2">
    <source>
        <dbReference type="Proteomes" id="UP000318053"/>
    </source>
</evidence>
<dbReference type="EMBL" id="SJPK01000001">
    <property type="protein sequence ID" value="TWT75244.1"/>
    <property type="molecule type" value="Genomic_DNA"/>
</dbReference>
<evidence type="ECO:0000313" key="1">
    <source>
        <dbReference type="EMBL" id="TWT75244.1"/>
    </source>
</evidence>
<name>A0A5C5YK54_9BACT</name>
<accession>A0A5C5YK54</accession>
<comment type="caution">
    <text evidence="1">The sequence shown here is derived from an EMBL/GenBank/DDBJ whole genome shotgun (WGS) entry which is preliminary data.</text>
</comment>
<dbReference type="AlphaFoldDB" id="A0A5C5YK54"/>
<dbReference type="Proteomes" id="UP000318053">
    <property type="component" value="Unassembled WGS sequence"/>
</dbReference>
<organism evidence="1 2">
    <name type="scientific">Allorhodopirellula solitaria</name>
    <dbReference type="NCBI Taxonomy" id="2527987"/>
    <lineage>
        <taxon>Bacteria</taxon>
        <taxon>Pseudomonadati</taxon>
        <taxon>Planctomycetota</taxon>
        <taxon>Planctomycetia</taxon>
        <taxon>Pirellulales</taxon>
        <taxon>Pirellulaceae</taxon>
        <taxon>Allorhodopirellula</taxon>
    </lineage>
</organism>
<gene>
    <name evidence="1" type="ORF">CA85_05330</name>
</gene>